<protein>
    <recommendedName>
        <fullName evidence="4">Outer membrane beta-barrel protein</fullName>
    </recommendedName>
</protein>
<gene>
    <name evidence="2" type="ORF">GCM10007036_41000</name>
</gene>
<reference evidence="2" key="2">
    <citation type="submission" date="2020-09" db="EMBL/GenBank/DDBJ databases">
        <authorList>
            <person name="Sun Q."/>
            <person name="Zhou Y."/>
        </authorList>
    </citation>
    <scope>NUCLEOTIDE SEQUENCE</scope>
    <source>
        <strain evidence="2">CGMCC 1.12214</strain>
    </source>
</reference>
<dbReference type="InterPro" id="IPR018759">
    <property type="entry name" value="BBP2_2"/>
</dbReference>
<organism evidence="2 3">
    <name type="scientific">Alsobacter metallidurans</name>
    <dbReference type="NCBI Taxonomy" id="340221"/>
    <lineage>
        <taxon>Bacteria</taxon>
        <taxon>Pseudomonadati</taxon>
        <taxon>Pseudomonadota</taxon>
        <taxon>Alphaproteobacteria</taxon>
        <taxon>Hyphomicrobiales</taxon>
        <taxon>Alsobacteraceae</taxon>
        <taxon>Alsobacter</taxon>
    </lineage>
</organism>
<dbReference type="Proteomes" id="UP000603912">
    <property type="component" value="Unassembled WGS sequence"/>
</dbReference>
<comment type="caution">
    <text evidence="2">The sequence shown here is derived from an EMBL/GenBank/DDBJ whole genome shotgun (WGS) entry which is preliminary data.</text>
</comment>
<evidence type="ECO:0000313" key="3">
    <source>
        <dbReference type="Proteomes" id="UP000603912"/>
    </source>
</evidence>
<sequence>MRQSAPLAPVVPAAIVVAPPAPILAAPGLPPLEPPRKNRRKVEADPYEPLGFDTGGLVFRPSIEASGGYDTNPNRIPGARKGSAAFRQEGGLRIDSEWERHAFRADLRGAYMEYPAVRSANRPEGQGEANLRLDVLRDTQLDLGAAYAIATERPGSIEQPLATSKRSTILNTGVNATLTQRFGPALVSLRGAVDRTAYGAVTQPDGVEVSQDNRDLNAYSLRLRGGYELTPGVIPFVEALVDRRVYDATINVGGYERSSSGVQGRVGSTFEITRTLTGEASAGYGTRDYEDPRLSGLRGPVADAALIWSATPLTTVTLRGASSLAETTVVGAAGAQVRTVAVDVSHALLRNLIISATGAFYQNDYVGQPLRESGYTAGLKLEYKLTRSVAMKASFTHERLNAATPGSDYTANVFLVGLRLQP</sequence>
<keyword evidence="3" id="KW-1185">Reference proteome</keyword>
<feature type="region of interest" description="Disordered" evidence="1">
    <location>
        <begin position="28"/>
        <end position="47"/>
    </location>
</feature>
<proteinExistence type="predicted"/>
<evidence type="ECO:0000256" key="1">
    <source>
        <dbReference type="SAM" id="MobiDB-lite"/>
    </source>
</evidence>
<accession>A0A917MJD8</accession>
<dbReference type="EMBL" id="BMES01000002">
    <property type="protein sequence ID" value="GGH30416.1"/>
    <property type="molecule type" value="Genomic_DNA"/>
</dbReference>
<dbReference type="Pfam" id="PF10082">
    <property type="entry name" value="BBP2_2"/>
    <property type="match status" value="1"/>
</dbReference>
<evidence type="ECO:0000313" key="2">
    <source>
        <dbReference type="EMBL" id="GGH30416.1"/>
    </source>
</evidence>
<evidence type="ECO:0008006" key="4">
    <source>
        <dbReference type="Google" id="ProtNLM"/>
    </source>
</evidence>
<name>A0A917MJD8_9HYPH</name>
<reference evidence="2" key="1">
    <citation type="journal article" date="2014" name="Int. J. Syst. Evol. Microbiol.">
        <title>Complete genome sequence of Corynebacterium casei LMG S-19264T (=DSM 44701T), isolated from a smear-ripened cheese.</title>
        <authorList>
            <consortium name="US DOE Joint Genome Institute (JGI-PGF)"/>
            <person name="Walter F."/>
            <person name="Albersmeier A."/>
            <person name="Kalinowski J."/>
            <person name="Ruckert C."/>
        </authorList>
    </citation>
    <scope>NUCLEOTIDE SEQUENCE</scope>
    <source>
        <strain evidence="2">CGMCC 1.12214</strain>
    </source>
</reference>
<dbReference type="AlphaFoldDB" id="A0A917MJD8"/>